<dbReference type="InterPro" id="IPR014166">
    <property type="entry name" value="Tol-Pal_acyl-CoA_thioesterase"/>
</dbReference>
<dbReference type="NCBIfam" id="TIGR00051">
    <property type="entry name" value="YbgC/FadM family acyl-CoA thioesterase"/>
    <property type="match status" value="1"/>
</dbReference>
<dbReference type="NCBIfam" id="TIGR02799">
    <property type="entry name" value="thio_ybgC"/>
    <property type="match status" value="1"/>
</dbReference>
<dbReference type="Gene3D" id="3.10.129.10">
    <property type="entry name" value="Hotdog Thioesterase"/>
    <property type="match status" value="1"/>
</dbReference>
<dbReference type="STRING" id="396588.Tgr7_2233"/>
<dbReference type="HOGENOM" id="CLU_101141_7_1_6"/>
<gene>
    <name evidence="4" type="ordered locus">Tgr7_2233</name>
</gene>
<proteinExistence type="inferred from homology"/>
<organism evidence="4 5">
    <name type="scientific">Thioalkalivibrio sulfidiphilus (strain HL-EbGR7)</name>
    <dbReference type="NCBI Taxonomy" id="396588"/>
    <lineage>
        <taxon>Bacteria</taxon>
        <taxon>Pseudomonadati</taxon>
        <taxon>Pseudomonadota</taxon>
        <taxon>Gammaproteobacteria</taxon>
        <taxon>Chromatiales</taxon>
        <taxon>Ectothiorhodospiraceae</taxon>
        <taxon>Thioalkalivibrio</taxon>
    </lineage>
</organism>
<dbReference type="InterPro" id="IPR029069">
    <property type="entry name" value="HotDog_dom_sf"/>
</dbReference>
<dbReference type="InterPro" id="IPR006683">
    <property type="entry name" value="Thioestr_dom"/>
</dbReference>
<dbReference type="Pfam" id="PF03061">
    <property type="entry name" value="4HBT"/>
    <property type="match status" value="1"/>
</dbReference>
<evidence type="ECO:0000313" key="5">
    <source>
        <dbReference type="Proteomes" id="UP000002383"/>
    </source>
</evidence>
<dbReference type="SUPFAM" id="SSF54637">
    <property type="entry name" value="Thioesterase/thiol ester dehydrase-isomerase"/>
    <property type="match status" value="1"/>
</dbReference>
<evidence type="ECO:0000256" key="2">
    <source>
        <dbReference type="ARBA" id="ARBA00022801"/>
    </source>
</evidence>
<comment type="similarity">
    <text evidence="1">Belongs to the 4-hydroxybenzoyl-CoA thioesterase family.</text>
</comment>
<keyword evidence="2" id="KW-0378">Hydrolase</keyword>
<dbReference type="KEGG" id="tgr:Tgr7_2233"/>
<accession>B8GUJ3</accession>
<dbReference type="CDD" id="cd00586">
    <property type="entry name" value="4HBT"/>
    <property type="match status" value="1"/>
</dbReference>
<dbReference type="eggNOG" id="COG0824">
    <property type="taxonomic scope" value="Bacteria"/>
</dbReference>
<evidence type="ECO:0000259" key="3">
    <source>
        <dbReference type="Pfam" id="PF03061"/>
    </source>
</evidence>
<dbReference type="InterPro" id="IPR006684">
    <property type="entry name" value="YbgC/YbaW"/>
</dbReference>
<evidence type="ECO:0000256" key="1">
    <source>
        <dbReference type="ARBA" id="ARBA00005953"/>
    </source>
</evidence>
<dbReference type="InterPro" id="IPR050563">
    <property type="entry name" value="4-hydroxybenzoyl-CoA_TE"/>
</dbReference>
<dbReference type="PIRSF" id="PIRSF003230">
    <property type="entry name" value="YbgC"/>
    <property type="match status" value="1"/>
</dbReference>
<dbReference type="PANTHER" id="PTHR31793">
    <property type="entry name" value="4-HYDROXYBENZOYL-COA THIOESTERASE FAMILY MEMBER"/>
    <property type="match status" value="1"/>
</dbReference>
<sequence>MSRAPGSFVWPVRVYYEDTDAGGVVFYANYLRFMERARTEWLRSLGFDQARLMEQQGVLFAVRSVQVDYLRPARLDDRLEVTATISQRGRASLVFAQTVERLRESDAPELLCRGEVKIACLDAGGFRPVSVPENILKALSDPEVETRER</sequence>
<dbReference type="FunFam" id="3.10.129.10:FF:000004">
    <property type="entry name" value="Tol-pal system-associated acyl-CoA thioesterase"/>
    <property type="match status" value="1"/>
</dbReference>
<keyword evidence="5" id="KW-1185">Reference proteome</keyword>
<reference evidence="4 5" key="1">
    <citation type="journal article" date="2011" name="Stand. Genomic Sci.">
        <title>Complete genome sequence of 'Thioalkalivibrio sulfidophilus' HL-EbGr7.</title>
        <authorList>
            <person name="Muyzer G."/>
            <person name="Sorokin D.Y."/>
            <person name="Mavromatis K."/>
            <person name="Lapidus A."/>
            <person name="Clum A."/>
            <person name="Ivanova N."/>
            <person name="Pati A."/>
            <person name="d'Haeseleer P."/>
            <person name="Woyke T."/>
            <person name="Kyrpides N.C."/>
        </authorList>
    </citation>
    <scope>NUCLEOTIDE SEQUENCE [LARGE SCALE GENOMIC DNA]</scope>
    <source>
        <strain evidence="4 5">HL-EbGR7</strain>
    </source>
</reference>
<dbReference type="RefSeq" id="WP_012638789.1">
    <property type="nucleotide sequence ID" value="NC_011901.1"/>
</dbReference>
<name>B8GUJ3_THISH</name>
<dbReference type="AlphaFoldDB" id="B8GUJ3"/>
<dbReference type="PANTHER" id="PTHR31793:SF37">
    <property type="entry name" value="ACYL-COA THIOESTER HYDROLASE YBGC"/>
    <property type="match status" value="1"/>
</dbReference>
<dbReference type="GO" id="GO:0047617">
    <property type="term" value="F:fatty acyl-CoA hydrolase activity"/>
    <property type="evidence" value="ECO:0007669"/>
    <property type="project" value="TreeGrafter"/>
</dbReference>
<evidence type="ECO:0000313" key="4">
    <source>
        <dbReference type="EMBL" id="ACL73313.1"/>
    </source>
</evidence>
<protein>
    <submittedName>
        <fullName evidence="4">4-hydroxybenzoyl-CoA thioesterase</fullName>
    </submittedName>
</protein>
<dbReference type="EMBL" id="CP001339">
    <property type="protein sequence ID" value="ACL73313.1"/>
    <property type="molecule type" value="Genomic_DNA"/>
</dbReference>
<feature type="domain" description="Thioesterase" evidence="3">
    <location>
        <begin position="22"/>
        <end position="101"/>
    </location>
</feature>
<dbReference type="OrthoDB" id="9808429at2"/>
<dbReference type="Proteomes" id="UP000002383">
    <property type="component" value="Chromosome"/>
</dbReference>